<organism evidence="9 10">
    <name type="scientific">Microterricola pindariensis</name>
    <dbReference type="NCBI Taxonomy" id="478010"/>
    <lineage>
        <taxon>Bacteria</taxon>
        <taxon>Bacillati</taxon>
        <taxon>Actinomycetota</taxon>
        <taxon>Actinomycetes</taxon>
        <taxon>Micrococcales</taxon>
        <taxon>Microbacteriaceae</taxon>
        <taxon>Microterricola</taxon>
    </lineage>
</organism>
<evidence type="ECO:0000256" key="3">
    <source>
        <dbReference type="ARBA" id="ARBA00022475"/>
    </source>
</evidence>
<sequence>MMTDSTAPDTAETLLPAGEQKARFAAFRHPHARRFILSGTVAMMGDNIEHVISYWVMWQLFHSPLLAGFAVVSHWLPHLFLSVWFGGLADKYDCRRIIQIAQAAFITASLGWGVLFVAGILEPWHCCVLLVIHGLASAIWHPADQMMLYDIVGPRELPSAVRLNSTGRNVGMLLGPLVGATLLLTVGPNLGMFLNVLCFLPMVIVLIRMPFTGHTRVAAAPKVRLRLGEAFAEIARVRHNVPIMSMIVLSGSTSLLIGVALAPLMPDFAEQLGGANAGAAYSLLMAATAAGAVLGGVLLESSRRFRPTVRVAVLATLSYGLVIVVFALSQSYLLSLLALLVGGVVNLVSSSTAQTIVQLEAPPEERGRVIGLYGMASMGLRAGSGVTIGVLGAWIGIQWAVGAAGIALALVAAVMLLVVWLKRQPAAPAVAS</sequence>
<dbReference type="PROSITE" id="PS50850">
    <property type="entry name" value="MFS"/>
    <property type="match status" value="1"/>
</dbReference>
<keyword evidence="2" id="KW-0813">Transport</keyword>
<comment type="caution">
    <text evidence="9">The sequence shown here is derived from an EMBL/GenBank/DDBJ whole genome shotgun (WGS) entry which is preliminary data.</text>
</comment>
<feature type="transmembrane region" description="Helical" evidence="7">
    <location>
        <begin position="246"/>
        <end position="266"/>
    </location>
</feature>
<dbReference type="CDD" id="cd06173">
    <property type="entry name" value="MFS_MefA_like"/>
    <property type="match status" value="1"/>
</dbReference>
<feature type="transmembrane region" description="Helical" evidence="7">
    <location>
        <begin position="192"/>
        <end position="211"/>
    </location>
</feature>
<dbReference type="InterPro" id="IPR020846">
    <property type="entry name" value="MFS_dom"/>
</dbReference>
<feature type="transmembrane region" description="Helical" evidence="7">
    <location>
        <begin position="334"/>
        <end position="357"/>
    </location>
</feature>
<keyword evidence="5 7" id="KW-1133">Transmembrane helix</keyword>
<evidence type="ECO:0000256" key="4">
    <source>
        <dbReference type="ARBA" id="ARBA00022692"/>
    </source>
</evidence>
<evidence type="ECO:0000256" key="5">
    <source>
        <dbReference type="ARBA" id="ARBA00022989"/>
    </source>
</evidence>
<dbReference type="EMBL" id="MPZN01000062">
    <property type="protein sequence ID" value="PPL15455.1"/>
    <property type="molecule type" value="Genomic_DNA"/>
</dbReference>
<evidence type="ECO:0000313" key="9">
    <source>
        <dbReference type="EMBL" id="PPL15455.1"/>
    </source>
</evidence>
<evidence type="ECO:0000259" key="8">
    <source>
        <dbReference type="PROSITE" id="PS50850"/>
    </source>
</evidence>
<dbReference type="Gene3D" id="1.20.1250.20">
    <property type="entry name" value="MFS general substrate transporter like domains"/>
    <property type="match status" value="1"/>
</dbReference>
<keyword evidence="6 7" id="KW-0472">Membrane</keyword>
<proteinExistence type="predicted"/>
<comment type="subcellular location">
    <subcellularLocation>
        <location evidence="1">Cell membrane</location>
        <topology evidence="1">Multi-pass membrane protein</topology>
    </subcellularLocation>
</comment>
<name>A0ABX5ASI4_9MICO</name>
<gene>
    <name evidence="9" type="ORF">GY24_14295</name>
</gene>
<evidence type="ECO:0000256" key="2">
    <source>
        <dbReference type="ARBA" id="ARBA00022448"/>
    </source>
</evidence>
<dbReference type="SUPFAM" id="SSF103473">
    <property type="entry name" value="MFS general substrate transporter"/>
    <property type="match status" value="1"/>
</dbReference>
<feature type="domain" description="Major facilitator superfamily (MFS) profile" evidence="8">
    <location>
        <begin position="239"/>
        <end position="432"/>
    </location>
</feature>
<feature type="transmembrane region" description="Helical" evidence="7">
    <location>
        <begin position="401"/>
        <end position="421"/>
    </location>
</feature>
<evidence type="ECO:0000313" key="10">
    <source>
        <dbReference type="Proteomes" id="UP000237755"/>
    </source>
</evidence>
<feature type="transmembrane region" description="Helical" evidence="7">
    <location>
        <begin position="100"/>
        <end position="121"/>
    </location>
</feature>
<evidence type="ECO:0000256" key="6">
    <source>
        <dbReference type="ARBA" id="ARBA00023136"/>
    </source>
</evidence>
<feature type="transmembrane region" description="Helical" evidence="7">
    <location>
        <begin position="278"/>
        <end position="299"/>
    </location>
</feature>
<dbReference type="InterPro" id="IPR010290">
    <property type="entry name" value="TM_effector"/>
</dbReference>
<accession>A0ABX5ASI4</accession>
<keyword evidence="10" id="KW-1185">Reference proteome</keyword>
<protein>
    <submittedName>
        <fullName evidence="9">MFS transporter</fullName>
    </submittedName>
</protein>
<keyword evidence="3" id="KW-1003">Cell membrane</keyword>
<feature type="transmembrane region" description="Helical" evidence="7">
    <location>
        <begin position="311"/>
        <end position="328"/>
    </location>
</feature>
<feature type="transmembrane region" description="Helical" evidence="7">
    <location>
        <begin position="65"/>
        <end position="88"/>
    </location>
</feature>
<dbReference type="Proteomes" id="UP000237755">
    <property type="component" value="Unassembled WGS sequence"/>
</dbReference>
<keyword evidence="4 7" id="KW-0812">Transmembrane</keyword>
<dbReference type="InterPro" id="IPR036259">
    <property type="entry name" value="MFS_trans_sf"/>
</dbReference>
<evidence type="ECO:0000256" key="7">
    <source>
        <dbReference type="SAM" id="Phobius"/>
    </source>
</evidence>
<dbReference type="Pfam" id="PF05977">
    <property type="entry name" value="MFS_3"/>
    <property type="match status" value="1"/>
</dbReference>
<evidence type="ECO:0000256" key="1">
    <source>
        <dbReference type="ARBA" id="ARBA00004651"/>
    </source>
</evidence>
<dbReference type="RefSeq" id="WP_202972956.1">
    <property type="nucleotide sequence ID" value="NZ_MPZN01000062.1"/>
</dbReference>
<dbReference type="PANTHER" id="PTHR23513">
    <property type="entry name" value="INTEGRAL MEMBRANE EFFLUX PROTEIN-RELATED"/>
    <property type="match status" value="1"/>
</dbReference>
<reference evidence="9 10" key="1">
    <citation type="journal article" date="2008" name="Int. J. Syst. Evol. Microbiol.">
        <title>Leifsonia pindariensis sp. nov., isolated from the Pindari glacier of the Indian Himalayas, and emended description of the genus Leifsonia.</title>
        <authorList>
            <person name="Reddy G.S."/>
            <person name="Prabagaran S.R."/>
            <person name="Shivaji S."/>
        </authorList>
    </citation>
    <scope>NUCLEOTIDE SEQUENCE [LARGE SCALE GENOMIC DNA]</scope>
    <source>
        <strain evidence="9 10">PON 10</strain>
    </source>
</reference>
<feature type="transmembrane region" description="Helical" evidence="7">
    <location>
        <begin position="369"/>
        <end position="395"/>
    </location>
</feature>
<dbReference type="PANTHER" id="PTHR23513:SF11">
    <property type="entry name" value="STAPHYLOFERRIN A TRANSPORTER"/>
    <property type="match status" value="1"/>
</dbReference>